<dbReference type="PANTHER" id="PTHR47987:SF5">
    <property type="entry name" value="PROTEIN KINASE DOMAIN-CONTAINING PROTEIN"/>
    <property type="match status" value="1"/>
</dbReference>
<protein>
    <recommendedName>
        <fullName evidence="2">Protein kinase domain-containing protein</fullName>
    </recommendedName>
</protein>
<feature type="domain" description="Protein kinase" evidence="2">
    <location>
        <begin position="307"/>
        <end position="585"/>
    </location>
</feature>
<proteinExistence type="predicted"/>
<evidence type="ECO:0000259" key="2">
    <source>
        <dbReference type="PROSITE" id="PS50011"/>
    </source>
</evidence>
<dbReference type="PROSITE" id="PS00107">
    <property type="entry name" value="PROTEIN_KINASE_ATP"/>
    <property type="match status" value="1"/>
</dbReference>
<sequence>MTKRHHRSRGRKRRCFALEMKGDEGGGGTVLVGVKFDADSNELLTWALVKVAQPCPASILSLVKTFDYTLAVYEGFCNLKQVDLKLKVCRGPSPKRILVREAKSFETTKLILGTSKTHNPLQSPASVAKFCARKLSNCFSVYAVRNGKVVFQREAIQTNFNQFQDLSGNGSTDNRLSLVPIRTTKDNAVLVRKLPGWSLLRWVFLRKRYHLENSSAKKSVYQWVLKLPSQQSSAVVYPDLKQNCYYRKKNRSSDLDGETSAIVPVGCEAIFPLSACDFPEELQSLLEKSSSSCRLFSYQELLGATSSFMPNMVGRGGSSHVYKGCLPDGKELAVKSVKPTEHAIKEFVQEIEIITSLNHKNLISLFGFCFEQNKLLLVYDFLSRGSLEENLHGNKKDGNAFGWQERYKVAVGLAEALDYLHNSCEQPVIRRDVKSSNVLLSNDFEPQLSDFGLASQVSSSASHMTCMDVAGTFGSYLAPEYLMHGKMSDKIDVYAFGIVLLELLTGRKPIDNNCPKGQESLAVWAKPILKDCDSSQLLDPQLGSGCEFHEIERMVLAATLCIRRAPLMRPQISLILKLLQGDQEVANWAEQEVRTSEEVDVSDEELYPTNIESHLNLALLDLEDDSVSASSDEQSLEIEDYLQKRWRRSSSFA</sequence>
<accession>A0A2P5XJB0</accession>
<gene>
    <name evidence="3" type="ORF">GOBAR_AA17244</name>
</gene>
<evidence type="ECO:0000313" key="4">
    <source>
        <dbReference type="Proteomes" id="UP000239757"/>
    </source>
</evidence>
<dbReference type="Gene3D" id="1.10.510.10">
    <property type="entry name" value="Transferase(Phosphotransferase) domain 1"/>
    <property type="match status" value="1"/>
</dbReference>
<dbReference type="OrthoDB" id="654677at2759"/>
<dbReference type="InterPro" id="IPR011009">
    <property type="entry name" value="Kinase-like_dom_sf"/>
</dbReference>
<dbReference type="GO" id="GO:0004672">
    <property type="term" value="F:protein kinase activity"/>
    <property type="evidence" value="ECO:0007669"/>
    <property type="project" value="InterPro"/>
</dbReference>
<dbReference type="InterPro" id="IPR017441">
    <property type="entry name" value="Protein_kinase_ATP_BS"/>
</dbReference>
<dbReference type="EMBL" id="KZ664753">
    <property type="protein sequence ID" value="PPS03414.1"/>
    <property type="molecule type" value="Genomic_DNA"/>
</dbReference>
<dbReference type="SMART" id="SM00220">
    <property type="entry name" value="S_TKc"/>
    <property type="match status" value="1"/>
</dbReference>
<keyword evidence="1" id="KW-0067">ATP-binding</keyword>
<dbReference type="AlphaFoldDB" id="A0A2P5XJB0"/>
<organism evidence="3 4">
    <name type="scientific">Gossypium barbadense</name>
    <name type="common">Sea Island cotton</name>
    <name type="synonym">Hibiscus barbadensis</name>
    <dbReference type="NCBI Taxonomy" id="3634"/>
    <lineage>
        <taxon>Eukaryota</taxon>
        <taxon>Viridiplantae</taxon>
        <taxon>Streptophyta</taxon>
        <taxon>Embryophyta</taxon>
        <taxon>Tracheophyta</taxon>
        <taxon>Spermatophyta</taxon>
        <taxon>Magnoliopsida</taxon>
        <taxon>eudicotyledons</taxon>
        <taxon>Gunneridae</taxon>
        <taxon>Pentapetalae</taxon>
        <taxon>rosids</taxon>
        <taxon>malvids</taxon>
        <taxon>Malvales</taxon>
        <taxon>Malvaceae</taxon>
        <taxon>Malvoideae</taxon>
        <taxon>Gossypium</taxon>
    </lineage>
</organism>
<dbReference type="FunFam" id="3.30.200.20:FF:000268">
    <property type="entry name" value="probable receptor-like serine/threonine-protein kinase At5g57670"/>
    <property type="match status" value="1"/>
</dbReference>
<dbReference type="PROSITE" id="PS50011">
    <property type="entry name" value="PROTEIN_KINASE_DOM"/>
    <property type="match status" value="1"/>
</dbReference>
<dbReference type="FunFam" id="1.10.510.10:FF:000284">
    <property type="entry name" value="Putative receptor-like serine/threonine-protein kinase"/>
    <property type="match status" value="1"/>
</dbReference>
<keyword evidence="1" id="KW-0547">Nucleotide-binding</keyword>
<dbReference type="SUPFAM" id="SSF56112">
    <property type="entry name" value="Protein kinase-like (PK-like)"/>
    <property type="match status" value="1"/>
</dbReference>
<dbReference type="Pfam" id="PF00069">
    <property type="entry name" value="Pkinase"/>
    <property type="match status" value="1"/>
</dbReference>
<dbReference type="InterPro" id="IPR000719">
    <property type="entry name" value="Prot_kinase_dom"/>
</dbReference>
<dbReference type="GO" id="GO:0005524">
    <property type="term" value="F:ATP binding"/>
    <property type="evidence" value="ECO:0007669"/>
    <property type="project" value="UniProtKB-UniRule"/>
</dbReference>
<feature type="binding site" evidence="1">
    <location>
        <position position="335"/>
    </location>
    <ligand>
        <name>ATP</name>
        <dbReference type="ChEBI" id="CHEBI:30616"/>
    </ligand>
</feature>
<dbReference type="Proteomes" id="UP000239757">
    <property type="component" value="Unassembled WGS sequence"/>
</dbReference>
<dbReference type="InterPro" id="IPR046958">
    <property type="entry name" value="RBK1/2/STUNTED"/>
</dbReference>
<reference evidence="3 4" key="1">
    <citation type="submission" date="2015-01" db="EMBL/GenBank/DDBJ databases">
        <title>Genome of allotetraploid Gossypium barbadense reveals genomic plasticity and fiber elongation in cotton evolution.</title>
        <authorList>
            <person name="Chen X."/>
            <person name="Liu X."/>
            <person name="Zhao B."/>
            <person name="Zheng H."/>
            <person name="Hu Y."/>
            <person name="Lu G."/>
            <person name="Yang C."/>
            <person name="Chen J."/>
            <person name="Shan C."/>
            <person name="Zhang L."/>
            <person name="Zhou Y."/>
            <person name="Wang L."/>
            <person name="Guo W."/>
            <person name="Bai Y."/>
            <person name="Ruan J."/>
            <person name="Shangguan X."/>
            <person name="Mao Y."/>
            <person name="Jiang J."/>
            <person name="Zhu Y."/>
            <person name="Lei J."/>
            <person name="Kang H."/>
            <person name="Chen S."/>
            <person name="He X."/>
            <person name="Wang R."/>
            <person name="Wang Y."/>
            <person name="Chen J."/>
            <person name="Wang L."/>
            <person name="Yu S."/>
            <person name="Wang B."/>
            <person name="Wei J."/>
            <person name="Song S."/>
            <person name="Lu X."/>
            <person name="Gao Z."/>
            <person name="Gu W."/>
            <person name="Deng X."/>
            <person name="Ma D."/>
            <person name="Wang S."/>
            <person name="Liang W."/>
            <person name="Fang L."/>
            <person name="Cai C."/>
            <person name="Zhu X."/>
            <person name="Zhou B."/>
            <person name="Zhang Y."/>
            <person name="Chen Z."/>
            <person name="Xu S."/>
            <person name="Zhu R."/>
            <person name="Wang S."/>
            <person name="Zhang T."/>
            <person name="Zhao G."/>
        </authorList>
    </citation>
    <scope>NUCLEOTIDE SEQUENCE [LARGE SCALE GENOMIC DNA]</scope>
    <source>
        <strain evidence="4">cv. Xinhai21</strain>
        <tissue evidence="3">Leaf</tissue>
    </source>
</reference>
<evidence type="ECO:0000313" key="3">
    <source>
        <dbReference type="EMBL" id="PPS03414.1"/>
    </source>
</evidence>
<name>A0A2P5XJB0_GOSBA</name>
<dbReference type="PANTHER" id="PTHR47987">
    <property type="entry name" value="OS08G0249100 PROTEIN"/>
    <property type="match status" value="1"/>
</dbReference>
<evidence type="ECO:0000256" key="1">
    <source>
        <dbReference type="PROSITE-ProRule" id="PRU10141"/>
    </source>
</evidence>
<dbReference type="Gene3D" id="3.30.200.20">
    <property type="entry name" value="Phosphorylase Kinase, domain 1"/>
    <property type="match status" value="1"/>
</dbReference>